<dbReference type="EMBL" id="CATNWA010019322">
    <property type="protein sequence ID" value="CAI9612527.1"/>
    <property type="molecule type" value="Genomic_DNA"/>
</dbReference>
<dbReference type="InterPro" id="IPR002413">
    <property type="entry name" value="V5_allergen-like"/>
</dbReference>
<dbReference type="InterPro" id="IPR001283">
    <property type="entry name" value="CRISP-related"/>
</dbReference>
<gene>
    <name evidence="4" type="ORF">SPARVUS_LOCUS14725671</name>
</gene>
<dbReference type="InterPro" id="IPR034113">
    <property type="entry name" value="SCP_GAPR1-like"/>
</dbReference>
<protein>
    <recommendedName>
        <fullName evidence="3">SCP domain-containing protein</fullName>
    </recommendedName>
</protein>
<feature type="compositionally biased region" description="Polar residues" evidence="2">
    <location>
        <begin position="165"/>
        <end position="175"/>
    </location>
</feature>
<dbReference type="Gene3D" id="3.40.33.10">
    <property type="entry name" value="CAP"/>
    <property type="match status" value="1"/>
</dbReference>
<organism evidence="4 5">
    <name type="scientific">Staurois parvus</name>
    <dbReference type="NCBI Taxonomy" id="386267"/>
    <lineage>
        <taxon>Eukaryota</taxon>
        <taxon>Metazoa</taxon>
        <taxon>Chordata</taxon>
        <taxon>Craniata</taxon>
        <taxon>Vertebrata</taxon>
        <taxon>Euteleostomi</taxon>
        <taxon>Amphibia</taxon>
        <taxon>Batrachia</taxon>
        <taxon>Anura</taxon>
        <taxon>Neobatrachia</taxon>
        <taxon>Ranoidea</taxon>
        <taxon>Ranidae</taxon>
        <taxon>Staurois</taxon>
    </lineage>
</organism>
<accession>A0ABN9GUM1</accession>
<evidence type="ECO:0000256" key="1">
    <source>
        <dbReference type="ARBA" id="ARBA00009923"/>
    </source>
</evidence>
<dbReference type="SUPFAM" id="SSF55797">
    <property type="entry name" value="PR-1-like"/>
    <property type="match status" value="1"/>
</dbReference>
<sequence>MGGCFSRRRSRGTEGSQFERDFVSAHNTYRKKHGAPPLQLSRELCRSAQQWADHLLSIRTLKHSGSDHGENLYYKYSSSTRELPGSEVVDTWYNEIKDYNFSKPGFQSNTGHFTQVVWKDSREVGIAKAIDGKGMVIAVAQYSPAGNITNPGYFQKNVLPKGTPVTESTGGTSDRGTGATFYPSGRGGDSGTSPTGN</sequence>
<dbReference type="Pfam" id="PF00188">
    <property type="entry name" value="CAP"/>
    <property type="match status" value="1"/>
</dbReference>
<dbReference type="Proteomes" id="UP001162483">
    <property type="component" value="Unassembled WGS sequence"/>
</dbReference>
<comment type="similarity">
    <text evidence="1">Belongs to the CRISP family.</text>
</comment>
<proteinExistence type="inferred from homology"/>
<keyword evidence="5" id="KW-1185">Reference proteome</keyword>
<evidence type="ECO:0000313" key="4">
    <source>
        <dbReference type="EMBL" id="CAI9612527.1"/>
    </source>
</evidence>
<evidence type="ECO:0000256" key="2">
    <source>
        <dbReference type="SAM" id="MobiDB-lite"/>
    </source>
</evidence>
<comment type="caution">
    <text evidence="4">The sequence shown here is derived from an EMBL/GenBank/DDBJ whole genome shotgun (WGS) entry which is preliminary data.</text>
</comment>
<dbReference type="InterPro" id="IPR018244">
    <property type="entry name" value="Allrgn_V5/Tpx1_CS"/>
</dbReference>
<evidence type="ECO:0000259" key="3">
    <source>
        <dbReference type="SMART" id="SM00198"/>
    </source>
</evidence>
<dbReference type="PRINTS" id="PR00837">
    <property type="entry name" value="V5TPXLIKE"/>
</dbReference>
<dbReference type="InterPro" id="IPR014044">
    <property type="entry name" value="CAP_dom"/>
</dbReference>
<dbReference type="CDD" id="cd05382">
    <property type="entry name" value="CAP_GAPR1-like"/>
    <property type="match status" value="1"/>
</dbReference>
<dbReference type="PRINTS" id="PR00838">
    <property type="entry name" value="V5ALLERGEN"/>
</dbReference>
<name>A0ABN9GUM1_9NEOB</name>
<dbReference type="SMART" id="SM00198">
    <property type="entry name" value="SCP"/>
    <property type="match status" value="1"/>
</dbReference>
<feature type="domain" description="SCP" evidence="3">
    <location>
        <begin position="17"/>
        <end position="150"/>
    </location>
</feature>
<evidence type="ECO:0000313" key="5">
    <source>
        <dbReference type="Proteomes" id="UP001162483"/>
    </source>
</evidence>
<dbReference type="PANTHER" id="PTHR10334">
    <property type="entry name" value="CYSTEINE-RICH SECRETORY PROTEIN-RELATED"/>
    <property type="match status" value="1"/>
</dbReference>
<feature type="region of interest" description="Disordered" evidence="2">
    <location>
        <begin position="164"/>
        <end position="197"/>
    </location>
</feature>
<reference evidence="4" key="1">
    <citation type="submission" date="2023-05" db="EMBL/GenBank/DDBJ databases">
        <authorList>
            <person name="Stuckert A."/>
        </authorList>
    </citation>
    <scope>NUCLEOTIDE SEQUENCE</scope>
</reference>
<dbReference type="PROSITE" id="PS01009">
    <property type="entry name" value="CRISP_1"/>
    <property type="match status" value="1"/>
</dbReference>
<dbReference type="InterPro" id="IPR035940">
    <property type="entry name" value="CAP_sf"/>
</dbReference>